<proteinExistence type="predicted"/>
<dbReference type="EMBL" id="JAYWVC010000186">
    <property type="protein sequence ID" value="MED7826884.1"/>
    <property type="molecule type" value="Genomic_DNA"/>
</dbReference>
<evidence type="ECO:0000256" key="1">
    <source>
        <dbReference type="ARBA" id="ARBA00022801"/>
    </source>
</evidence>
<dbReference type="Pfam" id="PF08448">
    <property type="entry name" value="PAS_4"/>
    <property type="match status" value="1"/>
</dbReference>
<organism evidence="3 4">
    <name type="scientific">Streptomyces chiangmaiensis</name>
    <dbReference type="NCBI Taxonomy" id="766497"/>
    <lineage>
        <taxon>Bacteria</taxon>
        <taxon>Bacillati</taxon>
        <taxon>Actinomycetota</taxon>
        <taxon>Actinomycetes</taxon>
        <taxon>Kitasatosporales</taxon>
        <taxon>Streptomycetaceae</taxon>
        <taxon>Streptomyces</taxon>
    </lineage>
</organism>
<dbReference type="InterPro" id="IPR000014">
    <property type="entry name" value="PAS"/>
</dbReference>
<feature type="domain" description="PAS" evidence="2">
    <location>
        <begin position="150"/>
        <end position="201"/>
    </location>
</feature>
<reference evidence="3" key="1">
    <citation type="submission" date="2024-01" db="EMBL/GenBank/DDBJ databases">
        <title>First draft genome sequence data of TA4-1, the type strain of Gram-positive actinobacterium Streptomyces chiangmaiensis.</title>
        <authorList>
            <person name="Yasawong M."/>
            <person name="Nantapong N."/>
        </authorList>
    </citation>
    <scope>NUCLEOTIDE SEQUENCE</scope>
    <source>
        <strain evidence="3">TA4-1</strain>
    </source>
</reference>
<dbReference type="PANTHER" id="PTHR43156">
    <property type="entry name" value="STAGE II SPORULATION PROTEIN E-RELATED"/>
    <property type="match status" value="1"/>
</dbReference>
<feature type="domain" description="PAS" evidence="2">
    <location>
        <begin position="25"/>
        <end position="63"/>
    </location>
</feature>
<dbReference type="Gene3D" id="3.60.40.10">
    <property type="entry name" value="PPM-type phosphatase domain"/>
    <property type="match status" value="1"/>
</dbReference>
<dbReference type="InterPro" id="IPR052016">
    <property type="entry name" value="Bact_Sigma-Reg"/>
</dbReference>
<dbReference type="SUPFAM" id="SSF55781">
    <property type="entry name" value="GAF domain-like"/>
    <property type="match status" value="1"/>
</dbReference>
<dbReference type="SUPFAM" id="SSF55785">
    <property type="entry name" value="PYP-like sensor domain (PAS domain)"/>
    <property type="match status" value="2"/>
</dbReference>
<feature type="non-terminal residue" evidence="3">
    <location>
        <position position="500"/>
    </location>
</feature>
<dbReference type="CDD" id="cd00130">
    <property type="entry name" value="PAS"/>
    <property type="match status" value="2"/>
</dbReference>
<gene>
    <name evidence="3" type="ORF">VXC91_34350</name>
</gene>
<evidence type="ECO:0000313" key="4">
    <source>
        <dbReference type="Proteomes" id="UP001333996"/>
    </source>
</evidence>
<dbReference type="NCBIfam" id="TIGR00229">
    <property type="entry name" value="sensory_box"/>
    <property type="match status" value="2"/>
</dbReference>
<keyword evidence="1" id="KW-0378">Hydrolase</keyword>
<dbReference type="InterPro" id="IPR013767">
    <property type="entry name" value="PAS_fold"/>
</dbReference>
<sequence>MTTTSLDAVTLGKQLNMSDISDTAIVLLDEKGTVVAWTHTAERLLGYSAGDIVGRSAALVLPSFREATTTSAFVEQCHAENGWSGATAVRHRDGGVLDVSVRITMLRGQDGTTRWLASVTDTVPQSGDAIDRSVRGPLLARAPIGVGIRDLQLRCTYVNDVAESYDGLRRDRRLGRRFTEVLPGDHGETIEAVMRQVLQSGATKVHEYRTWLPTSQGPEHQFAASFQCLQGADGESLGVCVIGADVTASWQARERLAVLSQASARLGSTLDVMQASQELADLSVPLLADFVAVDLEQSVSFGEGLPVRIGATGKHLPGLRRAGLASIHQGVPESPWVRGEPVFVPPIPPFTDVLCAGKSFLEPVLDTASGAWVHKVPELAREVRENGVHSIMVVPIRARRALLGAALFVRTKDPVPFHEADLLLAEELVGRAAQALDNARQYARKHTTALALQRHLLPRRLTGGTAVEVASRYLPADLDHSVGGDWFDVFPLSGARVALV</sequence>
<protein>
    <submittedName>
        <fullName evidence="3">PAS domain S-box protein</fullName>
    </submittedName>
</protein>
<keyword evidence="4" id="KW-1185">Reference proteome</keyword>
<dbReference type="Proteomes" id="UP001333996">
    <property type="component" value="Unassembled WGS sequence"/>
</dbReference>
<dbReference type="Gene3D" id="3.30.450.20">
    <property type="entry name" value="PAS domain"/>
    <property type="match status" value="2"/>
</dbReference>
<dbReference type="InterPro" id="IPR035965">
    <property type="entry name" value="PAS-like_dom_sf"/>
</dbReference>
<evidence type="ECO:0000259" key="2">
    <source>
        <dbReference type="PROSITE" id="PS50112"/>
    </source>
</evidence>
<dbReference type="Gene3D" id="3.30.450.40">
    <property type="match status" value="1"/>
</dbReference>
<dbReference type="InterPro" id="IPR013656">
    <property type="entry name" value="PAS_4"/>
</dbReference>
<dbReference type="SMART" id="SM00065">
    <property type="entry name" value="GAF"/>
    <property type="match status" value="1"/>
</dbReference>
<dbReference type="InterPro" id="IPR029016">
    <property type="entry name" value="GAF-like_dom_sf"/>
</dbReference>
<dbReference type="InterPro" id="IPR003018">
    <property type="entry name" value="GAF"/>
</dbReference>
<accession>A0ABU7FUU6</accession>
<dbReference type="InterPro" id="IPR036457">
    <property type="entry name" value="PPM-type-like_dom_sf"/>
</dbReference>
<dbReference type="SMART" id="SM00091">
    <property type="entry name" value="PAS"/>
    <property type="match status" value="2"/>
</dbReference>
<comment type="caution">
    <text evidence="3">The sequence shown here is derived from an EMBL/GenBank/DDBJ whole genome shotgun (WGS) entry which is preliminary data.</text>
</comment>
<dbReference type="Pfam" id="PF00989">
    <property type="entry name" value="PAS"/>
    <property type="match status" value="1"/>
</dbReference>
<dbReference type="Pfam" id="PF01590">
    <property type="entry name" value="GAF"/>
    <property type="match status" value="1"/>
</dbReference>
<dbReference type="RefSeq" id="WP_329511272.1">
    <property type="nucleotide sequence ID" value="NZ_JAYWVC010000186.1"/>
</dbReference>
<dbReference type="PROSITE" id="PS50112">
    <property type="entry name" value="PAS"/>
    <property type="match status" value="2"/>
</dbReference>
<name>A0ABU7FUU6_9ACTN</name>
<evidence type="ECO:0000313" key="3">
    <source>
        <dbReference type="EMBL" id="MED7826884.1"/>
    </source>
</evidence>
<dbReference type="PANTHER" id="PTHR43156:SF2">
    <property type="entry name" value="STAGE II SPORULATION PROTEIN E"/>
    <property type="match status" value="1"/>
</dbReference>